<dbReference type="RefSeq" id="WP_219202290.1">
    <property type="nucleotide sequence ID" value="NZ_JAHWQX010000003.1"/>
</dbReference>
<gene>
    <name evidence="2" type="ORF">KY465_13735</name>
</gene>
<dbReference type="InterPro" id="IPR007825">
    <property type="entry name" value="Major_OMP_Legionella"/>
</dbReference>
<feature type="signal peptide" evidence="1">
    <location>
        <begin position="1"/>
        <end position="27"/>
    </location>
</feature>
<sequence length="310" mass="32889">MRPVRTRLLSTISGLALAAVASSPALAADAVDYVAAPTGIELAPPATSAWVSLEGRYNIHPDSLFDDDGLIGLFLDDFDPSPDDGWGGSIELGVKPAGMEYDFVGRFTYMQSDGRSSFYYAAFPFYAGLEAEIDQKLMLADFEVGRELGVGTRIHAGLRFAHYDASLQGDGFVAFPGTYAFGFVTGDATFTGIGPRIGIEHRFGLTDALSLDLAAAGAAIYGKREVELFGYGYATGYGSASFADAASENEWVLNGEASAGLTYSFSPAASVTAGYRIDYFSDIATDFLTGEAADHYTHGPFVKATFRFGG</sequence>
<dbReference type="EMBL" id="JAHWQX010000003">
    <property type="protein sequence ID" value="MBW3098342.1"/>
    <property type="molecule type" value="Genomic_DNA"/>
</dbReference>
<keyword evidence="3" id="KW-1185">Reference proteome</keyword>
<feature type="chain" id="PRO_5046308154" evidence="1">
    <location>
        <begin position="28"/>
        <end position="310"/>
    </location>
</feature>
<dbReference type="Pfam" id="PF05150">
    <property type="entry name" value="Legionella_OMP"/>
    <property type="match status" value="1"/>
</dbReference>
<protein>
    <submittedName>
        <fullName evidence="2">Uncharacterized protein</fullName>
    </submittedName>
</protein>
<name>A0ABS6WQU4_9HYPH</name>
<organism evidence="2 3">
    <name type="scientific">Pseudohoeflea coraliihabitans</name>
    <dbReference type="NCBI Taxonomy" id="2860393"/>
    <lineage>
        <taxon>Bacteria</taxon>
        <taxon>Pseudomonadati</taxon>
        <taxon>Pseudomonadota</taxon>
        <taxon>Alphaproteobacteria</taxon>
        <taxon>Hyphomicrobiales</taxon>
        <taxon>Rhizobiaceae</taxon>
        <taxon>Pseudohoeflea</taxon>
    </lineage>
</organism>
<reference evidence="2" key="1">
    <citation type="submission" date="2021-07" db="EMBL/GenBank/DDBJ databases">
        <title>Pseudohoeflea marina sp. nov. a polyhydroxyalcanoate-producing bacterium.</title>
        <authorList>
            <person name="Zheng W."/>
            <person name="Yu S."/>
            <person name="Huang Y."/>
        </authorList>
    </citation>
    <scope>NUCLEOTIDE SEQUENCE</scope>
    <source>
        <strain evidence="2">DP4N28-3</strain>
    </source>
</reference>
<dbReference type="Proteomes" id="UP001430804">
    <property type="component" value="Unassembled WGS sequence"/>
</dbReference>
<comment type="caution">
    <text evidence="2">The sequence shown here is derived from an EMBL/GenBank/DDBJ whole genome shotgun (WGS) entry which is preliminary data.</text>
</comment>
<keyword evidence="1" id="KW-0732">Signal</keyword>
<evidence type="ECO:0000256" key="1">
    <source>
        <dbReference type="SAM" id="SignalP"/>
    </source>
</evidence>
<evidence type="ECO:0000313" key="3">
    <source>
        <dbReference type="Proteomes" id="UP001430804"/>
    </source>
</evidence>
<accession>A0ABS6WQU4</accession>
<proteinExistence type="predicted"/>
<evidence type="ECO:0000313" key="2">
    <source>
        <dbReference type="EMBL" id="MBW3098342.1"/>
    </source>
</evidence>